<protein>
    <submittedName>
        <fullName evidence="4">Lysozyme</fullName>
    </submittedName>
</protein>
<accession>A0AAX3ZVW6</accession>
<dbReference type="GO" id="GO:0008745">
    <property type="term" value="F:N-acetylmuramoyl-L-alanine amidase activity"/>
    <property type="evidence" value="ECO:0007669"/>
    <property type="project" value="InterPro"/>
</dbReference>
<dbReference type="PANTHER" id="PTHR11022:SF41">
    <property type="entry name" value="PEPTIDOGLYCAN-RECOGNITION PROTEIN LC-RELATED"/>
    <property type="match status" value="1"/>
</dbReference>
<dbReference type="CDD" id="cd06583">
    <property type="entry name" value="PGRP"/>
    <property type="match status" value="1"/>
</dbReference>
<organism evidence="4 5">
    <name type="scientific">Roseobacter phage CRP-125</name>
    <dbReference type="NCBI Taxonomy" id="3072844"/>
    <lineage>
        <taxon>Viruses</taxon>
        <taxon>Duplodnaviria</taxon>
        <taxon>Heunggongvirae</taxon>
        <taxon>Uroviricota</taxon>
        <taxon>Caudoviricetes</taxon>
        <taxon>Autographivirales</taxon>
        <taxon>Autographivirales incertae sedis</taxon>
        <taxon>Actaeavirus</taxon>
        <taxon>Actaeavirus CRP125</taxon>
    </lineage>
</organism>
<dbReference type="GO" id="GO:0009253">
    <property type="term" value="P:peptidoglycan catabolic process"/>
    <property type="evidence" value="ECO:0007669"/>
    <property type="project" value="InterPro"/>
</dbReference>
<feature type="domain" description="N-acetylmuramoyl-L-alanine amidase" evidence="3">
    <location>
        <begin position="2"/>
        <end position="128"/>
    </location>
</feature>
<keyword evidence="5" id="KW-1185">Reference proteome</keyword>
<evidence type="ECO:0000259" key="3">
    <source>
        <dbReference type="SMART" id="SM00644"/>
    </source>
</evidence>
<evidence type="ECO:0000313" key="4">
    <source>
        <dbReference type="EMBL" id="WMM95315.1"/>
    </source>
</evidence>
<dbReference type="Pfam" id="PF01510">
    <property type="entry name" value="Amidase_2"/>
    <property type="match status" value="1"/>
</dbReference>
<sequence>MSSIKHIIVHCAYTPESMDIGVKEIDAWHRKRGWMGCGYHAVITRQGVVELGRPLNKTGAHVRGMNTTSKGICLIGGMNRSKTGPEINYTDEQYESLRLLIDQWKDWHFPMAKVSGHTDWDKNKTCPNFDAGHWYETGEIKSTIS</sequence>
<dbReference type="InterPro" id="IPR036505">
    <property type="entry name" value="Amidase/PGRP_sf"/>
</dbReference>
<dbReference type="Proteomes" id="UP001302562">
    <property type="component" value="Segment"/>
</dbReference>
<reference evidence="4 5" key="1">
    <citation type="submission" date="2023-08" db="EMBL/GenBank/DDBJ databases">
        <authorList>
            <person name="Du S."/>
            <person name="Wu Z."/>
            <person name="Wu Y."/>
            <person name="Yang M."/>
            <person name="Shao J."/>
            <person name="Liu H."/>
            <person name="Zhao Y."/>
            <person name="Zhang Z."/>
        </authorList>
    </citation>
    <scope>NUCLEOTIDE SEQUENCE [LARGE SCALE GENOMIC DNA]</scope>
</reference>
<keyword evidence="1" id="KW-0929">Antimicrobial</keyword>
<keyword evidence="2" id="KW-0081">Bacteriolytic enzyme</keyword>
<dbReference type="SMART" id="SM00644">
    <property type="entry name" value="Ami_2"/>
    <property type="match status" value="1"/>
</dbReference>
<proteinExistence type="predicted"/>
<dbReference type="InterPro" id="IPR015510">
    <property type="entry name" value="PGRP"/>
</dbReference>
<gene>
    <name evidence="4" type="ORF">CRP125_gp12</name>
</gene>
<dbReference type="SUPFAM" id="SSF55846">
    <property type="entry name" value="N-acetylmuramoyl-L-alanine amidase-like"/>
    <property type="match status" value="1"/>
</dbReference>
<evidence type="ECO:0000313" key="5">
    <source>
        <dbReference type="Proteomes" id="UP001302562"/>
    </source>
</evidence>
<evidence type="ECO:0000256" key="2">
    <source>
        <dbReference type="ARBA" id="ARBA00022638"/>
    </source>
</evidence>
<evidence type="ECO:0000256" key="1">
    <source>
        <dbReference type="ARBA" id="ARBA00022529"/>
    </source>
</evidence>
<dbReference type="Gene3D" id="3.40.80.10">
    <property type="entry name" value="Peptidoglycan recognition protein-like"/>
    <property type="match status" value="1"/>
</dbReference>
<dbReference type="PANTHER" id="PTHR11022">
    <property type="entry name" value="PEPTIDOGLYCAN RECOGNITION PROTEIN"/>
    <property type="match status" value="1"/>
</dbReference>
<dbReference type="GO" id="GO:0001897">
    <property type="term" value="P:symbiont-mediated cytolysis of host cell"/>
    <property type="evidence" value="ECO:0007669"/>
    <property type="project" value="UniProtKB-ARBA"/>
</dbReference>
<dbReference type="InterPro" id="IPR002502">
    <property type="entry name" value="Amidase_domain"/>
</dbReference>
<dbReference type="GO" id="GO:0042742">
    <property type="term" value="P:defense response to bacterium"/>
    <property type="evidence" value="ECO:0007669"/>
    <property type="project" value="UniProtKB-KW"/>
</dbReference>
<dbReference type="EMBL" id="OR420743">
    <property type="protein sequence ID" value="WMM95315.1"/>
    <property type="molecule type" value="Genomic_DNA"/>
</dbReference>
<name>A0AAX3ZVW6_9CAUD</name>